<reference evidence="1" key="1">
    <citation type="journal article" date="2014" name="Nat. Commun.">
        <title>The tobacco genome sequence and its comparison with those of tomato and potato.</title>
        <authorList>
            <person name="Sierro N."/>
            <person name="Battey J.N."/>
            <person name="Ouadi S."/>
            <person name="Bakaher N."/>
            <person name="Bovet L."/>
            <person name="Willig A."/>
            <person name="Goepfert S."/>
            <person name="Peitsch M.C."/>
            <person name="Ivanov N.V."/>
        </authorList>
    </citation>
    <scope>NUCLEOTIDE SEQUENCE [LARGE SCALE GENOMIC DNA]</scope>
</reference>
<reference evidence="2" key="2">
    <citation type="submission" date="2025-08" db="UniProtKB">
        <authorList>
            <consortium name="RefSeq"/>
        </authorList>
    </citation>
    <scope>IDENTIFICATION</scope>
    <source>
        <tissue evidence="2">Leaf</tissue>
    </source>
</reference>
<gene>
    <name evidence="2" type="primary">LOC142165214</name>
</gene>
<evidence type="ECO:0000313" key="2">
    <source>
        <dbReference type="RefSeq" id="XP_075079917.1"/>
    </source>
</evidence>
<proteinExistence type="predicted"/>
<accession>A0AC58S4K7</accession>
<name>A0AC58S4K7_TOBAC</name>
<protein>
    <submittedName>
        <fullName evidence="2">Uncharacterized protein LOC142165214</fullName>
    </submittedName>
</protein>
<keyword evidence="1" id="KW-1185">Reference proteome</keyword>
<dbReference type="RefSeq" id="XP_075079917.1">
    <property type="nucleotide sequence ID" value="XM_075223816.1"/>
</dbReference>
<organism evidence="1 2">
    <name type="scientific">Nicotiana tabacum</name>
    <name type="common">Common tobacco</name>
    <dbReference type="NCBI Taxonomy" id="4097"/>
    <lineage>
        <taxon>Eukaryota</taxon>
        <taxon>Viridiplantae</taxon>
        <taxon>Streptophyta</taxon>
        <taxon>Embryophyta</taxon>
        <taxon>Tracheophyta</taxon>
        <taxon>Spermatophyta</taxon>
        <taxon>Magnoliopsida</taxon>
        <taxon>eudicotyledons</taxon>
        <taxon>Gunneridae</taxon>
        <taxon>Pentapetalae</taxon>
        <taxon>asterids</taxon>
        <taxon>lamiids</taxon>
        <taxon>Solanales</taxon>
        <taxon>Solanaceae</taxon>
        <taxon>Nicotianoideae</taxon>
        <taxon>Nicotianeae</taxon>
        <taxon>Nicotiana</taxon>
    </lineage>
</organism>
<dbReference type="Proteomes" id="UP000790787">
    <property type="component" value="Chromosome 10"/>
</dbReference>
<sequence>MPVYVNFFKEILSKKKKVEEISVVKLTEHCSAILQNKSPSKVWRSMKLEGEIGENRSIPVSLQLVDQTTIIPERIGEDVLVRVEIFVFPMDFIMVDMEENREVPLILGRAFLAMDSAILDIQERQLMLRVGEERVVFKIEGAMGAIKERTGESKMISVRYTQRRKKKSSHHGCVHWVGHAKEISTSIQNPTK</sequence>
<evidence type="ECO:0000313" key="1">
    <source>
        <dbReference type="Proteomes" id="UP000790787"/>
    </source>
</evidence>